<sequence length="421" mass="46186">MKRGAKRAAISDSTIDPTDLRCKRVMEAPSFGNHIAESSHQDVRERSPLDVQRANLSLQHVRALNTQFASWVQSQLQNHLDELWIDGVKDYQSHASNILEEFKDVVEWLRENAAKSQSNLSTSSPSVEGKAPITPPTNLESPNAVVPPNFSLQESSSKPASISPSNQIESIFVSKSAESNPNSDRNLASGKMVMPPTVSVPQTPSLFFNSQSRLSSNTDNELSKEAPSASLPFLQNSSLFFSSQSGEFFSTSGTKAPIFSGGQFSTPQKVETGDPDEEGELEQPSSPSLKKIEEKGVSIVHEVKCKVYIMDSPAENRWKDMGTGHLSIKCKEGVPKATKESKPTIIVRNDVGRILLNALIYPGIKMNIQKTSIVSIFHTAGGEQGDSSQVIARTYLLRLKSLEDTTKLAETIKEYTPQHED</sequence>
<proteinExistence type="predicted"/>
<keyword evidence="4" id="KW-0653">Protein transport</keyword>
<dbReference type="EMBL" id="JAGYWB010000019">
    <property type="protein sequence ID" value="KAI0489027.1"/>
    <property type="molecule type" value="Genomic_DNA"/>
</dbReference>
<keyword evidence="8" id="KW-1185">Reference proteome</keyword>
<feature type="region of interest" description="Disordered" evidence="5">
    <location>
        <begin position="116"/>
        <end position="163"/>
    </location>
</feature>
<accession>A0A8T3A483</accession>
<dbReference type="Pfam" id="PF00638">
    <property type="entry name" value="Ran_BP1"/>
    <property type="match status" value="1"/>
</dbReference>
<feature type="region of interest" description="Disordered" evidence="5">
    <location>
        <begin position="175"/>
        <end position="227"/>
    </location>
</feature>
<keyword evidence="3" id="KW-0811">Translocation</keyword>
<gene>
    <name evidence="7" type="ORF">KFK09_028868</name>
</gene>
<dbReference type="PROSITE" id="PS50196">
    <property type="entry name" value="RANBD1"/>
    <property type="match status" value="1"/>
</dbReference>
<comment type="subcellular location">
    <subcellularLocation>
        <location evidence="1">Nucleus</location>
        <location evidence="1">Nuclear pore complex</location>
    </subcellularLocation>
</comment>
<feature type="region of interest" description="Disordered" evidence="5">
    <location>
        <begin position="259"/>
        <end position="289"/>
    </location>
</feature>
<dbReference type="InterPro" id="IPR045255">
    <property type="entry name" value="RanBP1-like"/>
</dbReference>
<feature type="compositionally biased region" description="Polar residues" evidence="5">
    <location>
        <begin position="116"/>
        <end position="126"/>
    </location>
</feature>
<dbReference type="InterPro" id="IPR000156">
    <property type="entry name" value="Ran_bind_dom"/>
</dbReference>
<keyword evidence="2" id="KW-0813">Transport</keyword>
<comment type="caution">
    <text evidence="7">The sequence shown here is derived from an EMBL/GenBank/DDBJ whole genome shotgun (WGS) entry which is preliminary data.</text>
</comment>
<dbReference type="AlphaFoldDB" id="A0A8T3A483"/>
<dbReference type="InterPro" id="IPR011993">
    <property type="entry name" value="PH-like_dom_sf"/>
</dbReference>
<feature type="domain" description="RanBD1" evidence="6">
    <location>
        <begin position="294"/>
        <end position="421"/>
    </location>
</feature>
<evidence type="ECO:0000256" key="3">
    <source>
        <dbReference type="ARBA" id="ARBA00023010"/>
    </source>
</evidence>
<dbReference type="Proteomes" id="UP000829196">
    <property type="component" value="Unassembled WGS sequence"/>
</dbReference>
<keyword evidence="2" id="KW-0509">mRNA transport</keyword>
<protein>
    <recommendedName>
        <fullName evidence="6">RanBD1 domain-containing protein</fullName>
    </recommendedName>
</protein>
<dbReference type="OrthoDB" id="185618at2759"/>
<evidence type="ECO:0000256" key="4">
    <source>
        <dbReference type="ARBA" id="ARBA00023132"/>
    </source>
</evidence>
<keyword evidence="4" id="KW-0539">Nucleus</keyword>
<evidence type="ECO:0000256" key="5">
    <source>
        <dbReference type="SAM" id="MobiDB-lite"/>
    </source>
</evidence>
<dbReference type="GO" id="GO:0051028">
    <property type="term" value="P:mRNA transport"/>
    <property type="evidence" value="ECO:0007669"/>
    <property type="project" value="UniProtKB-KW"/>
</dbReference>
<dbReference type="Gene3D" id="2.30.29.30">
    <property type="entry name" value="Pleckstrin-homology domain (PH domain)/Phosphotyrosine-binding domain (PTB)"/>
    <property type="match status" value="1"/>
</dbReference>
<reference evidence="7" key="1">
    <citation type="journal article" date="2022" name="Front. Genet.">
        <title>Chromosome-Scale Assembly of the Dendrobium nobile Genome Provides Insights Into the Molecular Mechanism of the Biosynthesis of the Medicinal Active Ingredient of Dendrobium.</title>
        <authorList>
            <person name="Xu Q."/>
            <person name="Niu S.-C."/>
            <person name="Li K.-L."/>
            <person name="Zheng P.-J."/>
            <person name="Zhang X.-J."/>
            <person name="Jia Y."/>
            <person name="Liu Y."/>
            <person name="Niu Y.-X."/>
            <person name="Yu L.-H."/>
            <person name="Chen D.-F."/>
            <person name="Zhang G.-Q."/>
        </authorList>
    </citation>
    <scope>NUCLEOTIDE SEQUENCE</scope>
    <source>
        <tissue evidence="7">Leaf</tissue>
    </source>
</reference>
<dbReference type="PANTHER" id="PTHR23138:SF141">
    <property type="entry name" value="NUCLEAR PORE COMPLEX PROTEIN NUP50"/>
    <property type="match status" value="1"/>
</dbReference>
<evidence type="ECO:0000259" key="6">
    <source>
        <dbReference type="PROSITE" id="PS50196"/>
    </source>
</evidence>
<dbReference type="PANTHER" id="PTHR23138">
    <property type="entry name" value="RAN BINDING PROTEIN"/>
    <property type="match status" value="1"/>
</dbReference>
<name>A0A8T3A483_DENNO</name>
<evidence type="ECO:0000256" key="2">
    <source>
        <dbReference type="ARBA" id="ARBA00022816"/>
    </source>
</evidence>
<evidence type="ECO:0000256" key="1">
    <source>
        <dbReference type="ARBA" id="ARBA00004567"/>
    </source>
</evidence>
<feature type="compositionally biased region" description="Polar residues" evidence="5">
    <location>
        <begin position="199"/>
        <end position="220"/>
    </location>
</feature>
<keyword evidence="4" id="KW-0906">Nuclear pore complex</keyword>
<feature type="compositionally biased region" description="Polar residues" evidence="5">
    <location>
        <begin position="176"/>
        <end position="186"/>
    </location>
</feature>
<dbReference type="SMR" id="A0A8T3A483"/>
<dbReference type="GO" id="GO:0005643">
    <property type="term" value="C:nuclear pore"/>
    <property type="evidence" value="ECO:0007669"/>
    <property type="project" value="UniProtKB-SubCell"/>
</dbReference>
<dbReference type="GO" id="GO:0015031">
    <property type="term" value="P:protein transport"/>
    <property type="evidence" value="ECO:0007669"/>
    <property type="project" value="UniProtKB-KW"/>
</dbReference>
<dbReference type="CDD" id="cd13170">
    <property type="entry name" value="RanBD_NUP50"/>
    <property type="match status" value="1"/>
</dbReference>
<organism evidence="7 8">
    <name type="scientific">Dendrobium nobile</name>
    <name type="common">Orchid</name>
    <dbReference type="NCBI Taxonomy" id="94219"/>
    <lineage>
        <taxon>Eukaryota</taxon>
        <taxon>Viridiplantae</taxon>
        <taxon>Streptophyta</taxon>
        <taxon>Embryophyta</taxon>
        <taxon>Tracheophyta</taxon>
        <taxon>Spermatophyta</taxon>
        <taxon>Magnoliopsida</taxon>
        <taxon>Liliopsida</taxon>
        <taxon>Asparagales</taxon>
        <taxon>Orchidaceae</taxon>
        <taxon>Epidendroideae</taxon>
        <taxon>Malaxideae</taxon>
        <taxon>Dendrobiinae</taxon>
        <taxon>Dendrobium</taxon>
    </lineage>
</organism>
<dbReference type="SUPFAM" id="SSF50729">
    <property type="entry name" value="PH domain-like"/>
    <property type="match status" value="1"/>
</dbReference>
<evidence type="ECO:0000313" key="7">
    <source>
        <dbReference type="EMBL" id="KAI0489027.1"/>
    </source>
</evidence>
<evidence type="ECO:0000313" key="8">
    <source>
        <dbReference type="Proteomes" id="UP000829196"/>
    </source>
</evidence>